<reference evidence="3 4" key="1">
    <citation type="journal article" date="2019" name="Int. J. Syst. Evol. Microbiol.">
        <title>The Global Catalogue of Microorganisms (GCM) 10K type strain sequencing project: providing services to taxonomists for standard genome sequencing and annotation.</title>
        <authorList>
            <consortium name="The Broad Institute Genomics Platform"/>
            <consortium name="The Broad Institute Genome Sequencing Center for Infectious Disease"/>
            <person name="Wu L."/>
            <person name="Ma J."/>
        </authorList>
    </citation>
    <scope>NUCLEOTIDE SEQUENCE [LARGE SCALE GENOMIC DNA]</scope>
    <source>
        <strain evidence="3 4">JCM 16378</strain>
    </source>
</reference>
<gene>
    <name evidence="3" type="ORF">GCM10009867_02930</name>
</gene>
<evidence type="ECO:0000256" key="1">
    <source>
        <dbReference type="ARBA" id="ARBA00023125"/>
    </source>
</evidence>
<comment type="caution">
    <text evidence="3">The sequence shown here is derived from an EMBL/GenBank/DDBJ whole genome shotgun (WGS) entry which is preliminary data.</text>
</comment>
<dbReference type="EMBL" id="BAAARN010000001">
    <property type="protein sequence ID" value="GAA2730773.1"/>
    <property type="molecule type" value="Genomic_DNA"/>
</dbReference>
<dbReference type="Pfam" id="PF00436">
    <property type="entry name" value="SSB"/>
    <property type="match status" value="1"/>
</dbReference>
<dbReference type="InterPro" id="IPR000424">
    <property type="entry name" value="Primosome_PriB/ssb"/>
</dbReference>
<dbReference type="SUPFAM" id="SSF50249">
    <property type="entry name" value="Nucleic acid-binding proteins"/>
    <property type="match status" value="1"/>
</dbReference>
<organism evidence="3 4">
    <name type="scientific">Pedococcus aerophilus</name>
    <dbReference type="NCBI Taxonomy" id="436356"/>
    <lineage>
        <taxon>Bacteria</taxon>
        <taxon>Bacillati</taxon>
        <taxon>Actinomycetota</taxon>
        <taxon>Actinomycetes</taxon>
        <taxon>Micrococcales</taxon>
        <taxon>Intrasporangiaceae</taxon>
        <taxon>Pedococcus</taxon>
    </lineage>
</organism>
<protein>
    <recommendedName>
        <fullName evidence="5">Single-stranded DNA-binding protein</fullName>
    </recommendedName>
</protein>
<evidence type="ECO:0008006" key="5">
    <source>
        <dbReference type="Google" id="ProtNLM"/>
    </source>
</evidence>
<keyword evidence="4" id="KW-1185">Reference proteome</keyword>
<evidence type="ECO:0000313" key="3">
    <source>
        <dbReference type="EMBL" id="GAA2730773.1"/>
    </source>
</evidence>
<sequence length="116" mass="12728">MAGTEEWVNEVRLVGRVSGAGEERELPSGDVVVQLRVVVPRAGTDHGSGRVDTIDVACWTARSRRSAMRLAPDSVVEVDGALRRRFFRAGAATVSRYEVEARRVAVVRKPSLARVR</sequence>
<dbReference type="Gene3D" id="2.40.50.140">
    <property type="entry name" value="Nucleic acid-binding proteins"/>
    <property type="match status" value="1"/>
</dbReference>
<dbReference type="InterPro" id="IPR012340">
    <property type="entry name" value="NA-bd_OB-fold"/>
</dbReference>
<name>A0ABN3UDG0_9MICO</name>
<evidence type="ECO:0000313" key="4">
    <source>
        <dbReference type="Proteomes" id="UP001501326"/>
    </source>
</evidence>
<dbReference type="Proteomes" id="UP001501326">
    <property type="component" value="Unassembled WGS sequence"/>
</dbReference>
<proteinExistence type="predicted"/>
<accession>A0ABN3UDG0</accession>
<keyword evidence="1 2" id="KW-0238">DNA-binding</keyword>
<dbReference type="PROSITE" id="PS50935">
    <property type="entry name" value="SSB"/>
    <property type="match status" value="1"/>
</dbReference>
<evidence type="ECO:0000256" key="2">
    <source>
        <dbReference type="PROSITE-ProRule" id="PRU00252"/>
    </source>
</evidence>